<name>A0A152A591_TIELA</name>
<dbReference type="GO" id="GO:0004364">
    <property type="term" value="F:glutathione transferase activity"/>
    <property type="evidence" value="ECO:0007669"/>
    <property type="project" value="InterPro"/>
</dbReference>
<evidence type="ECO:0000313" key="3">
    <source>
        <dbReference type="Proteomes" id="UP000076078"/>
    </source>
</evidence>
<sequence>MSIVNTFSTFVNNITTDGKFQPESGRYHLYISGFCPYAQRANIALKLKGLEDAISVSVLDFIMKDGLLWFGTDIDKPHKGVTVDHLYGFKTLKELYEKADKQQQYTGKHSVPVLWDRKLETIVSNESHDIVRIFNSQLNNLAKYPNVNLYPEEIGLKIDKDTDWFMKNVVGQVFKQSSQEEYELSAKTFFETIEELDRRLSTSRYMFGKELTEFDIKVFVVLIRFELCLFPSLKLNLHPLTYYNNLYNYTKELYQHPQIKSTVYFDHIKGFFNIGRPGLADPKILPLGPNLDHYESPYQRTNL</sequence>
<dbReference type="InterPro" id="IPR036249">
    <property type="entry name" value="Thioredoxin-like_sf"/>
</dbReference>
<evidence type="ECO:0000259" key="1">
    <source>
        <dbReference type="Pfam" id="PF13409"/>
    </source>
</evidence>
<dbReference type="Proteomes" id="UP000076078">
    <property type="component" value="Unassembled WGS sequence"/>
</dbReference>
<dbReference type="Pfam" id="PF13410">
    <property type="entry name" value="GST_C_2"/>
    <property type="match status" value="1"/>
</dbReference>
<dbReference type="Pfam" id="PF13409">
    <property type="entry name" value="GST_N_2"/>
    <property type="match status" value="1"/>
</dbReference>
<proteinExistence type="predicted"/>
<dbReference type="Gene3D" id="1.20.1050.10">
    <property type="match status" value="1"/>
</dbReference>
<dbReference type="InterPro" id="IPR004045">
    <property type="entry name" value="Glutathione_S-Trfase_N"/>
</dbReference>
<dbReference type="AlphaFoldDB" id="A0A152A591"/>
<dbReference type="OrthoDB" id="2309723at2759"/>
<dbReference type="InParanoid" id="A0A152A591"/>
<organism evidence="2 3">
    <name type="scientific">Tieghemostelium lacteum</name>
    <name type="common">Slime mold</name>
    <name type="synonym">Dictyostelium lacteum</name>
    <dbReference type="NCBI Taxonomy" id="361077"/>
    <lineage>
        <taxon>Eukaryota</taxon>
        <taxon>Amoebozoa</taxon>
        <taxon>Evosea</taxon>
        <taxon>Eumycetozoa</taxon>
        <taxon>Dictyostelia</taxon>
        <taxon>Dictyosteliales</taxon>
        <taxon>Raperosteliaceae</taxon>
        <taxon>Tieghemostelium</taxon>
    </lineage>
</organism>
<dbReference type="InterPro" id="IPR036282">
    <property type="entry name" value="Glutathione-S-Trfase_C_sf"/>
</dbReference>
<dbReference type="OMA" id="RSNEDEP"/>
<feature type="domain" description="GST N-terminal" evidence="1">
    <location>
        <begin position="34"/>
        <end position="136"/>
    </location>
</feature>
<accession>A0A152A591</accession>
<dbReference type="SUPFAM" id="SSF47616">
    <property type="entry name" value="GST C-terminal domain-like"/>
    <property type="match status" value="1"/>
</dbReference>
<gene>
    <name evidence="2" type="ORF">DLAC_01996</name>
</gene>
<dbReference type="PANTHER" id="PTHR32419:SF6">
    <property type="entry name" value="GLUTATHIONE S-TRANSFERASE OMEGA-LIKE 1-RELATED"/>
    <property type="match status" value="1"/>
</dbReference>
<comment type="caution">
    <text evidence="2">The sequence shown here is derived from an EMBL/GenBank/DDBJ whole genome shotgun (WGS) entry which is preliminary data.</text>
</comment>
<dbReference type="Gene3D" id="3.40.30.10">
    <property type="entry name" value="Glutaredoxin"/>
    <property type="match status" value="1"/>
</dbReference>
<evidence type="ECO:0000313" key="2">
    <source>
        <dbReference type="EMBL" id="KYR01406.1"/>
    </source>
</evidence>
<dbReference type="PANTHER" id="PTHR32419">
    <property type="entry name" value="GLUTATHIONYL-HYDROQUINONE REDUCTASE"/>
    <property type="match status" value="1"/>
</dbReference>
<dbReference type="InterPro" id="IPR016639">
    <property type="entry name" value="GST_Omega/GSH"/>
</dbReference>
<dbReference type="SUPFAM" id="SSF52833">
    <property type="entry name" value="Thioredoxin-like"/>
    <property type="match status" value="1"/>
</dbReference>
<dbReference type="EMBL" id="LODT01000009">
    <property type="protein sequence ID" value="KYR01406.1"/>
    <property type="molecule type" value="Genomic_DNA"/>
</dbReference>
<dbReference type="GO" id="GO:0005737">
    <property type="term" value="C:cytoplasm"/>
    <property type="evidence" value="ECO:0007669"/>
    <property type="project" value="TreeGrafter"/>
</dbReference>
<reference evidence="2 3" key="1">
    <citation type="submission" date="2015-12" db="EMBL/GenBank/DDBJ databases">
        <title>Dictyostelia acquired genes for synthesis and detection of signals that induce cell-type specialization by lateral gene transfer from prokaryotes.</title>
        <authorList>
            <person name="Gloeckner G."/>
            <person name="Schaap P."/>
        </authorList>
    </citation>
    <scope>NUCLEOTIDE SEQUENCE [LARGE SCALE GENOMIC DNA]</scope>
    <source>
        <strain evidence="2 3">TK</strain>
    </source>
</reference>
<protein>
    <recommendedName>
        <fullName evidence="1">GST N-terminal domain-containing protein</fullName>
    </recommendedName>
</protein>
<keyword evidence="3" id="KW-1185">Reference proteome</keyword>